<dbReference type="Proteomes" id="UP001497457">
    <property type="component" value="Unassembled WGS sequence"/>
</dbReference>
<dbReference type="EMBL" id="CAXIPR030001002">
    <property type="protein sequence ID" value="CAM0147666.1"/>
    <property type="molecule type" value="Genomic_DNA"/>
</dbReference>
<dbReference type="AlphaFoldDB" id="A0ABC9H2G6"/>
<dbReference type="SUPFAM" id="SSF47459">
    <property type="entry name" value="HLH, helix-loop-helix DNA-binding domain"/>
    <property type="match status" value="1"/>
</dbReference>
<comment type="similarity">
    <text evidence="1">Belongs to the bHLH protein family.</text>
</comment>
<evidence type="ECO:0000313" key="4">
    <source>
        <dbReference type="EMBL" id="CAM0147666.1"/>
    </source>
</evidence>
<evidence type="ECO:0000256" key="2">
    <source>
        <dbReference type="ARBA" id="ARBA00023015"/>
    </source>
</evidence>
<keyword evidence="5" id="KW-1185">Reference proteome</keyword>
<dbReference type="InterPro" id="IPR036638">
    <property type="entry name" value="HLH_DNA-bd_sf"/>
</dbReference>
<gene>
    <name evidence="4" type="ORF">URODEC1_LOCUS121070</name>
</gene>
<evidence type="ECO:0000256" key="3">
    <source>
        <dbReference type="ARBA" id="ARBA00023163"/>
    </source>
</evidence>
<organism evidence="4 5">
    <name type="scientific">Urochloa decumbens</name>
    <dbReference type="NCBI Taxonomy" id="240449"/>
    <lineage>
        <taxon>Eukaryota</taxon>
        <taxon>Viridiplantae</taxon>
        <taxon>Streptophyta</taxon>
        <taxon>Embryophyta</taxon>
        <taxon>Tracheophyta</taxon>
        <taxon>Spermatophyta</taxon>
        <taxon>Magnoliopsida</taxon>
        <taxon>Liliopsida</taxon>
        <taxon>Poales</taxon>
        <taxon>Poaceae</taxon>
        <taxon>PACMAD clade</taxon>
        <taxon>Panicoideae</taxon>
        <taxon>Panicodae</taxon>
        <taxon>Paniceae</taxon>
        <taxon>Melinidinae</taxon>
        <taxon>Urochloa</taxon>
    </lineage>
</organism>
<protein>
    <recommendedName>
        <fullName evidence="6">BHLH domain-containing protein</fullName>
    </recommendedName>
</protein>
<name>A0ABC9H2G6_9POAL</name>
<proteinExistence type="inferred from homology"/>
<evidence type="ECO:0000256" key="1">
    <source>
        <dbReference type="ARBA" id="ARBA00005510"/>
    </source>
</evidence>
<dbReference type="Gene3D" id="4.10.280.10">
    <property type="entry name" value="Helix-loop-helix DNA-binding domain"/>
    <property type="match status" value="1"/>
</dbReference>
<evidence type="ECO:0000313" key="5">
    <source>
        <dbReference type="Proteomes" id="UP001497457"/>
    </source>
</evidence>
<evidence type="ECO:0008006" key="6">
    <source>
        <dbReference type="Google" id="ProtNLM"/>
    </source>
</evidence>
<comment type="caution">
    <text evidence="4">The sequence shown here is derived from an EMBL/GenBank/DDBJ whole genome shotgun (WGS) entry which is preliminary data.</text>
</comment>
<accession>A0ABC9H2G6</accession>
<keyword evidence="2" id="KW-0805">Transcription regulation</keyword>
<sequence>MAAAGGPFPLELSLDAAAATAAAAAEAERRRQHERAGQRRRHRWVTALYAELAAMLPNLPTTRQRPASKEKIVEAAAARVTALEGLAAALEARRRAGRGEMVAVSSHATVTVTARMPAPAQAGLLRRVVEAFERRGARVLAAAMARHGGGGGGGEGGVVVTVTAADAAPGVVEMIRADIARIS</sequence>
<reference evidence="4 5" key="1">
    <citation type="submission" date="2024-10" db="EMBL/GenBank/DDBJ databases">
        <authorList>
            <person name="Ryan C."/>
        </authorList>
    </citation>
    <scope>NUCLEOTIDE SEQUENCE [LARGE SCALE GENOMIC DNA]</scope>
</reference>
<keyword evidence="3" id="KW-0804">Transcription</keyword>